<comment type="caution">
    <text evidence="6">The sequence shown here is derived from an EMBL/GenBank/DDBJ whole genome shotgun (WGS) entry which is preliminary data.</text>
</comment>
<evidence type="ECO:0000313" key="7">
    <source>
        <dbReference type="Proteomes" id="UP000531950"/>
    </source>
</evidence>
<proteinExistence type="predicted"/>
<keyword evidence="1" id="KW-0805">Transcription regulation</keyword>
<protein>
    <submittedName>
        <fullName evidence="6">AraC family transcriptional regulator</fullName>
    </submittedName>
</protein>
<dbReference type="PANTHER" id="PTHR46796:SF7">
    <property type="entry name" value="ARAC FAMILY TRANSCRIPTIONAL REGULATOR"/>
    <property type="match status" value="1"/>
</dbReference>
<evidence type="ECO:0000259" key="5">
    <source>
        <dbReference type="PROSITE" id="PS01124"/>
    </source>
</evidence>
<dbReference type="InterPro" id="IPR032783">
    <property type="entry name" value="AraC_lig"/>
</dbReference>
<evidence type="ECO:0000313" key="6">
    <source>
        <dbReference type="EMBL" id="NWE13750.1"/>
    </source>
</evidence>
<dbReference type="EMBL" id="JACARG010000021">
    <property type="protein sequence ID" value="NWE13750.1"/>
    <property type="molecule type" value="Genomic_DNA"/>
</dbReference>
<sequence>MHSDPLSEFLHFVNARSVMSGGLVAGGSWAIAIPAPDTIKFWGVARGSCWLSFDDEATPILLEEGDVFLSSRPRSLTIASDLCAPRVDLSDVVKNRVGATVQLGSGDDCYVIVAGVELSADCDRLFLDAIPATIHVRGTSRQALKLSWLMDELIQEREDNEPGSGVASAQLVHLMFIQTLRAHFVAEAPLNPGWLKAVTDKRIAPALRLMHGDPGYPWQLEALAKAAAMSRATFALHFKTVAGVAPMTYLTHWRMRLAERALRETRTSIGEIGRSFGYTSESAFSSAFKRVTGRYPLHFRRLMTQ</sequence>
<evidence type="ECO:0000256" key="3">
    <source>
        <dbReference type="ARBA" id="ARBA00023163"/>
    </source>
</evidence>
<organism evidence="6 7">
    <name type="scientific">Pseudomonas yamanorum</name>
    <dbReference type="NCBI Taxonomy" id="515393"/>
    <lineage>
        <taxon>Bacteria</taxon>
        <taxon>Pseudomonadati</taxon>
        <taxon>Pseudomonadota</taxon>
        <taxon>Gammaproteobacteria</taxon>
        <taxon>Pseudomonadales</taxon>
        <taxon>Pseudomonadaceae</taxon>
        <taxon>Pseudomonas</taxon>
    </lineage>
</organism>
<dbReference type="GO" id="GO:0003700">
    <property type="term" value="F:DNA-binding transcription factor activity"/>
    <property type="evidence" value="ECO:0007669"/>
    <property type="project" value="InterPro"/>
</dbReference>
<evidence type="ECO:0000256" key="4">
    <source>
        <dbReference type="ARBA" id="ARBA00037345"/>
    </source>
</evidence>
<gene>
    <name evidence="6" type="ORF">HX822_12455</name>
</gene>
<comment type="function">
    <text evidence="4">Regulatory protein of the TOL plasmid xyl operons. XylS activates the xylXYZLTEGFJQKIH operon required for the degradation of toluene, m-xylene and p-xylene.</text>
</comment>
<keyword evidence="3" id="KW-0804">Transcription</keyword>
<accession>A0A7Y8EFJ4</accession>
<evidence type="ECO:0000256" key="1">
    <source>
        <dbReference type="ARBA" id="ARBA00023015"/>
    </source>
</evidence>
<reference evidence="6 7" key="1">
    <citation type="submission" date="2020-04" db="EMBL/GenBank/DDBJ databases">
        <title>Molecular characterization of pseudomonads from Agaricus bisporus reveal novel blotch 2 pathogens in Western Europe.</title>
        <authorList>
            <person name="Taparia T."/>
            <person name="Krijger M."/>
            <person name="Haynes E."/>
            <person name="Elpinstone J.G."/>
            <person name="Noble R."/>
            <person name="Van Der Wolf J."/>
        </authorList>
    </citation>
    <scope>NUCLEOTIDE SEQUENCE [LARGE SCALE GENOMIC DNA]</scope>
    <source>
        <strain evidence="6 7">IPO3782</strain>
    </source>
</reference>
<dbReference type="Pfam" id="PF12833">
    <property type="entry name" value="HTH_18"/>
    <property type="match status" value="1"/>
</dbReference>
<dbReference type="AlphaFoldDB" id="A0A7Y8EFJ4"/>
<dbReference type="InterPro" id="IPR009057">
    <property type="entry name" value="Homeodomain-like_sf"/>
</dbReference>
<dbReference type="Gene3D" id="1.10.10.60">
    <property type="entry name" value="Homeodomain-like"/>
    <property type="match status" value="2"/>
</dbReference>
<name>A0A7Y8EFJ4_9PSED</name>
<dbReference type="PANTHER" id="PTHR46796">
    <property type="entry name" value="HTH-TYPE TRANSCRIPTIONAL ACTIVATOR RHAS-RELATED"/>
    <property type="match status" value="1"/>
</dbReference>
<dbReference type="PROSITE" id="PS01124">
    <property type="entry name" value="HTH_ARAC_FAMILY_2"/>
    <property type="match status" value="1"/>
</dbReference>
<dbReference type="Pfam" id="PF12852">
    <property type="entry name" value="Cupin_6"/>
    <property type="match status" value="1"/>
</dbReference>
<keyword evidence="2" id="KW-0238">DNA-binding</keyword>
<dbReference type="SUPFAM" id="SSF46689">
    <property type="entry name" value="Homeodomain-like"/>
    <property type="match status" value="2"/>
</dbReference>
<dbReference type="InterPro" id="IPR018060">
    <property type="entry name" value="HTH_AraC"/>
</dbReference>
<dbReference type="GO" id="GO:0043565">
    <property type="term" value="F:sequence-specific DNA binding"/>
    <property type="evidence" value="ECO:0007669"/>
    <property type="project" value="InterPro"/>
</dbReference>
<feature type="domain" description="HTH araC/xylS-type" evidence="5">
    <location>
        <begin position="204"/>
        <end position="302"/>
    </location>
</feature>
<evidence type="ECO:0000256" key="2">
    <source>
        <dbReference type="ARBA" id="ARBA00023125"/>
    </source>
</evidence>
<dbReference type="SMART" id="SM00342">
    <property type="entry name" value="HTH_ARAC"/>
    <property type="match status" value="1"/>
</dbReference>
<dbReference type="InterPro" id="IPR050204">
    <property type="entry name" value="AraC_XylS_family_regulators"/>
</dbReference>
<dbReference type="Proteomes" id="UP000531950">
    <property type="component" value="Unassembled WGS sequence"/>
</dbReference>